<evidence type="ECO:0000313" key="1">
    <source>
        <dbReference type="EMBL" id="EFR04030.1"/>
    </source>
</evidence>
<dbReference type="InParanoid" id="E4V1W5"/>
<accession>E4V1W5</accession>
<dbReference type="Proteomes" id="UP000002669">
    <property type="component" value="Unassembled WGS sequence"/>
</dbReference>
<dbReference type="AlphaFoldDB" id="E4V1W5"/>
<proteinExistence type="predicted"/>
<dbReference type="GeneID" id="10026284"/>
<keyword evidence="2" id="KW-1185">Reference proteome</keyword>
<protein>
    <submittedName>
        <fullName evidence="1">Uncharacterized protein</fullName>
    </submittedName>
</protein>
<dbReference type="VEuPathDB" id="FungiDB:MGYG_07035"/>
<name>E4V1W5_ARTGP</name>
<dbReference type="EMBL" id="DS989827">
    <property type="protein sequence ID" value="EFR04030.1"/>
    <property type="molecule type" value="Genomic_DNA"/>
</dbReference>
<dbReference type="HOGENOM" id="CLU_1937632_0_0_1"/>
<organism evidence="2">
    <name type="scientific">Arthroderma gypseum (strain ATCC MYA-4604 / CBS 118893)</name>
    <name type="common">Microsporum gypseum</name>
    <dbReference type="NCBI Taxonomy" id="535722"/>
    <lineage>
        <taxon>Eukaryota</taxon>
        <taxon>Fungi</taxon>
        <taxon>Dikarya</taxon>
        <taxon>Ascomycota</taxon>
        <taxon>Pezizomycotina</taxon>
        <taxon>Eurotiomycetes</taxon>
        <taxon>Eurotiomycetidae</taxon>
        <taxon>Onygenales</taxon>
        <taxon>Arthrodermataceae</taxon>
        <taxon>Nannizzia</taxon>
    </lineage>
</organism>
<dbReference type="RefSeq" id="XP_003171038.1">
    <property type="nucleotide sequence ID" value="XM_003170990.1"/>
</dbReference>
<reference evidence="2" key="1">
    <citation type="journal article" date="2012" name="MBio">
        <title>Comparative genome analysis of Trichophyton rubrum and related dermatophytes reveals candidate genes involved in infection.</title>
        <authorList>
            <person name="Martinez D.A."/>
            <person name="Oliver B.G."/>
            <person name="Graeser Y."/>
            <person name="Goldberg J.M."/>
            <person name="Li W."/>
            <person name="Martinez-Rossi N.M."/>
            <person name="Monod M."/>
            <person name="Shelest E."/>
            <person name="Barton R.C."/>
            <person name="Birch E."/>
            <person name="Brakhage A.A."/>
            <person name="Chen Z."/>
            <person name="Gurr S.J."/>
            <person name="Heiman D."/>
            <person name="Heitman J."/>
            <person name="Kosti I."/>
            <person name="Rossi A."/>
            <person name="Saif S."/>
            <person name="Samalova M."/>
            <person name="Saunders C.W."/>
            <person name="Shea T."/>
            <person name="Summerbell R.C."/>
            <person name="Xu J."/>
            <person name="Young S."/>
            <person name="Zeng Q."/>
            <person name="Birren B.W."/>
            <person name="Cuomo C.A."/>
            <person name="White T.C."/>
        </authorList>
    </citation>
    <scope>NUCLEOTIDE SEQUENCE [LARGE SCALE GENOMIC DNA]</scope>
    <source>
        <strain evidence="2">ATCC MYA-4604 / CBS 118893</strain>
    </source>
</reference>
<gene>
    <name evidence="1" type="ORF">MGYG_07035</name>
</gene>
<evidence type="ECO:0000313" key="2">
    <source>
        <dbReference type="Proteomes" id="UP000002669"/>
    </source>
</evidence>
<sequence length="130" mass="14695">MSEKSIPRFPSHDQLGEASGTIPIRARALRLPRDRNNCLYYPRMLLDSSGTIAQKSPWRSCSVPTANLKPKSSDRRIGAMVYTVHRTRRPRLDDVQSTNSTRHTPAKVAGKIQSENAYITSYQCRCKMST</sequence>